<protein>
    <submittedName>
        <fullName evidence="1">Uncharacterized protein</fullName>
    </submittedName>
</protein>
<keyword evidence="2" id="KW-1185">Reference proteome</keyword>
<dbReference type="OrthoDB" id="9974708at2"/>
<name>A0A1M5TUF1_9FIRM</name>
<reference evidence="2" key="1">
    <citation type="submission" date="2016-11" db="EMBL/GenBank/DDBJ databases">
        <authorList>
            <person name="Varghese N."/>
            <person name="Submissions S."/>
        </authorList>
    </citation>
    <scope>NUCLEOTIDE SEQUENCE [LARGE SCALE GENOMIC DNA]</scope>
    <source>
        <strain evidence="2">DSM 13643</strain>
    </source>
</reference>
<dbReference type="RefSeq" id="WP_159430384.1">
    <property type="nucleotide sequence ID" value="NZ_FQXO01000025.1"/>
</dbReference>
<accession>A0A1M5TUF1</accession>
<proteinExistence type="predicted"/>
<dbReference type="AlphaFoldDB" id="A0A1M5TUF1"/>
<dbReference type="EMBL" id="FQXO01000025">
    <property type="protein sequence ID" value="SHH54308.1"/>
    <property type="molecule type" value="Genomic_DNA"/>
</dbReference>
<gene>
    <name evidence="1" type="ORF">SAMN02745135_01138</name>
</gene>
<dbReference type="Proteomes" id="UP000183967">
    <property type="component" value="Unassembled WGS sequence"/>
</dbReference>
<evidence type="ECO:0000313" key="1">
    <source>
        <dbReference type="EMBL" id="SHH54308.1"/>
    </source>
</evidence>
<sequence length="48" mass="5718">MTREQKIARIEKLKKEIHEAYKRGECSSEIVNKVNECTRLALEVINEW</sequence>
<organism evidence="1 2">
    <name type="scientific">Caloranaerobacter azorensis DSM 13643</name>
    <dbReference type="NCBI Taxonomy" id="1121264"/>
    <lineage>
        <taxon>Bacteria</taxon>
        <taxon>Bacillati</taxon>
        <taxon>Bacillota</taxon>
        <taxon>Tissierellia</taxon>
        <taxon>Tissierellales</taxon>
        <taxon>Thermohalobacteraceae</taxon>
        <taxon>Caloranaerobacter</taxon>
    </lineage>
</organism>
<evidence type="ECO:0000313" key="2">
    <source>
        <dbReference type="Proteomes" id="UP000183967"/>
    </source>
</evidence>